<evidence type="ECO:0000259" key="4">
    <source>
        <dbReference type="PROSITE" id="PS50118"/>
    </source>
</evidence>
<reference evidence="6 8" key="1">
    <citation type="submission" date="2022-04" db="EMBL/GenBank/DDBJ databases">
        <title>Chromosome-level reference genomes for two strains of Caenorhabditis briggsae: an improved platform for comparative genomics.</title>
        <authorList>
            <person name="Stevens L."/>
            <person name="Andersen E."/>
        </authorList>
    </citation>
    <scope>NUCLEOTIDE SEQUENCE [LARGE SCALE GENOMIC DNA]</scope>
    <source>
        <strain evidence="6">VX34</strain>
        <tissue evidence="6">Whole-organism</tissue>
    </source>
</reference>
<dbReference type="SUPFAM" id="SSF47095">
    <property type="entry name" value="HMG-box"/>
    <property type="match status" value="3"/>
</dbReference>
<dbReference type="AlphaFoldDB" id="A0AAE8ZJX3"/>
<keyword evidence="2" id="KW-0539">Nucleus</keyword>
<dbReference type="EMBL" id="CP090896">
    <property type="protein sequence ID" value="ULT79790.1"/>
    <property type="molecule type" value="Genomic_DNA"/>
</dbReference>
<feature type="DNA-binding region" description="HMG box" evidence="2">
    <location>
        <begin position="151"/>
        <end position="219"/>
    </location>
</feature>
<dbReference type="InterPro" id="IPR009071">
    <property type="entry name" value="HMG_box_dom"/>
</dbReference>
<dbReference type="Pfam" id="PF00505">
    <property type="entry name" value="HMG_box"/>
    <property type="match status" value="2"/>
</dbReference>
<evidence type="ECO:0000313" key="6">
    <source>
        <dbReference type="EMBL" id="UMM39095.1"/>
    </source>
</evidence>
<dbReference type="EMBL" id="CP092625">
    <property type="protein sequence ID" value="UMM39095.1"/>
    <property type="molecule type" value="Genomic_DNA"/>
</dbReference>
<evidence type="ECO:0000256" key="1">
    <source>
        <dbReference type="ARBA" id="ARBA00023125"/>
    </source>
</evidence>
<organism evidence="5 7">
    <name type="scientific">Caenorhabditis briggsae</name>
    <dbReference type="NCBI Taxonomy" id="6238"/>
    <lineage>
        <taxon>Eukaryota</taxon>
        <taxon>Metazoa</taxon>
        <taxon>Ecdysozoa</taxon>
        <taxon>Nematoda</taxon>
        <taxon>Chromadorea</taxon>
        <taxon>Rhabditida</taxon>
        <taxon>Rhabditina</taxon>
        <taxon>Rhabditomorpha</taxon>
        <taxon>Rhabditoidea</taxon>
        <taxon>Rhabditidae</taxon>
        <taxon>Peloderinae</taxon>
        <taxon>Caenorhabditis</taxon>
    </lineage>
</organism>
<feature type="domain" description="HMG box" evidence="4">
    <location>
        <begin position="40"/>
        <end position="100"/>
    </location>
</feature>
<keyword evidence="1 2" id="KW-0238">DNA-binding</keyword>
<dbReference type="CDD" id="cd00084">
    <property type="entry name" value="HMG-box_SF"/>
    <property type="match status" value="1"/>
</dbReference>
<feature type="DNA-binding region" description="HMG box" evidence="2">
    <location>
        <begin position="212"/>
        <end position="281"/>
    </location>
</feature>
<dbReference type="Gene3D" id="1.10.30.10">
    <property type="entry name" value="High mobility group box domain"/>
    <property type="match status" value="3"/>
</dbReference>
<dbReference type="GO" id="GO:0005634">
    <property type="term" value="C:nucleus"/>
    <property type="evidence" value="ECO:0007669"/>
    <property type="project" value="UniProtKB-UniRule"/>
</dbReference>
<proteinExistence type="predicted"/>
<evidence type="ECO:0000256" key="2">
    <source>
        <dbReference type="PROSITE-ProRule" id="PRU00267"/>
    </source>
</evidence>
<protein>
    <recommendedName>
        <fullName evidence="4">HMG box domain-containing protein</fullName>
    </recommendedName>
</protein>
<evidence type="ECO:0000313" key="7">
    <source>
        <dbReference type="Proteomes" id="UP000827892"/>
    </source>
</evidence>
<dbReference type="SMART" id="SM00398">
    <property type="entry name" value="HMG"/>
    <property type="match status" value="3"/>
</dbReference>
<reference evidence="5 7" key="2">
    <citation type="submission" date="2022-05" db="EMBL/GenBank/DDBJ databases">
        <title>Chromosome-level reference genomes for two strains of Caenorhabditis briggsae: an improved platform for comparative genomics.</title>
        <authorList>
            <person name="Stevens L."/>
            <person name="Andersen E.C."/>
        </authorList>
    </citation>
    <scope>NUCLEOTIDE SEQUENCE [LARGE SCALE GENOMIC DNA]</scope>
    <source>
        <strain evidence="5">QX1410_ONT</strain>
        <tissue evidence="5">Whole-organism</tissue>
    </source>
</reference>
<dbReference type="Pfam" id="PF09011">
    <property type="entry name" value="HMG_box_2"/>
    <property type="match status" value="1"/>
</dbReference>
<feature type="DNA-binding region" description="HMG box" evidence="2">
    <location>
        <begin position="40"/>
        <end position="100"/>
    </location>
</feature>
<dbReference type="Proteomes" id="UP000829354">
    <property type="component" value="Chromosome X"/>
</dbReference>
<dbReference type="InterPro" id="IPR050342">
    <property type="entry name" value="HMGB"/>
</dbReference>
<evidence type="ECO:0000256" key="3">
    <source>
        <dbReference type="SAM" id="MobiDB-lite"/>
    </source>
</evidence>
<dbReference type="PANTHER" id="PTHR48112:SF22">
    <property type="entry name" value="MITOCHONDRIAL TRANSCRIPTION FACTOR A, ISOFORM B"/>
    <property type="match status" value="1"/>
</dbReference>
<gene>
    <name evidence="5" type="ORF">L3Y34_010396</name>
    <name evidence="6" type="ORF">L5515_016292</name>
</gene>
<name>A0AAE8ZJX3_CAEBR</name>
<feature type="region of interest" description="Disordered" evidence="3">
    <location>
        <begin position="100"/>
        <end position="156"/>
    </location>
</feature>
<evidence type="ECO:0000313" key="5">
    <source>
        <dbReference type="EMBL" id="ULT79790.1"/>
    </source>
</evidence>
<feature type="domain" description="HMG box" evidence="4">
    <location>
        <begin position="212"/>
        <end position="281"/>
    </location>
</feature>
<dbReference type="PANTHER" id="PTHR48112">
    <property type="entry name" value="HIGH MOBILITY GROUP PROTEIN DSP1"/>
    <property type="match status" value="1"/>
</dbReference>
<sequence>MQVHPPMQTPSMYPNIFGASHWNFYPPIDINRFKLKPREEKTPETAFEFWKDKELLYYMEMYPEMLCGDVLQMMDIIWKNMPEEEKSPYYKKVQMSQSHYVNNETSPLRKPKTELEENNEQKSSAVGDLQQVLSPEIKREEVSPEPTEPKRKRSSNGFIYFMSEQRKIEKAKGRSTEATSFSGYCSNLWKTMSDEQKKEYSEKAKPADADRAKKPPNSFILFVNKMRQEHIKEHGYIKDNLQFSKDMGRVWTSMPAENKKVYNEEARRLLAEFMQKNPDILKKNKTGAGSSNKCPKACSKRRAIAEDQDYQHAKKMNIRMETDYVIYGQNEVPELIFNL</sequence>
<dbReference type="Proteomes" id="UP000827892">
    <property type="component" value="Chromosome X"/>
</dbReference>
<keyword evidence="8" id="KW-1185">Reference proteome</keyword>
<accession>A0AAE8ZJX3</accession>
<dbReference type="InterPro" id="IPR036910">
    <property type="entry name" value="HMG_box_dom_sf"/>
</dbReference>
<dbReference type="GO" id="GO:0003677">
    <property type="term" value="F:DNA binding"/>
    <property type="evidence" value="ECO:0007669"/>
    <property type="project" value="UniProtKB-UniRule"/>
</dbReference>
<evidence type="ECO:0000313" key="8">
    <source>
        <dbReference type="Proteomes" id="UP000829354"/>
    </source>
</evidence>
<dbReference type="PROSITE" id="PS50118">
    <property type="entry name" value="HMG_BOX_2"/>
    <property type="match status" value="3"/>
</dbReference>
<feature type="domain" description="HMG box" evidence="4">
    <location>
        <begin position="151"/>
        <end position="219"/>
    </location>
</feature>